<dbReference type="GO" id="GO:0007165">
    <property type="term" value="P:signal transduction"/>
    <property type="evidence" value="ECO:0007669"/>
    <property type="project" value="InterPro"/>
</dbReference>
<dbReference type="Gene3D" id="1.10.1300.10">
    <property type="entry name" value="3'5'-cyclic nucleotide phosphodiesterase, catalytic domain"/>
    <property type="match status" value="1"/>
</dbReference>
<name>A0A8D9B6S9_9HEMI</name>
<protein>
    <submittedName>
        <fullName evidence="2">cAMP and cAMP-inhibited cGMP 3',5'-cyclic phosphodiesterase 10A</fullName>
    </submittedName>
</protein>
<evidence type="ECO:0000256" key="1">
    <source>
        <dbReference type="SAM" id="MobiDB-lite"/>
    </source>
</evidence>
<feature type="compositionally biased region" description="Basic and acidic residues" evidence="1">
    <location>
        <begin position="1"/>
        <end position="25"/>
    </location>
</feature>
<reference evidence="2" key="1">
    <citation type="submission" date="2021-05" db="EMBL/GenBank/DDBJ databases">
        <authorList>
            <person name="Alioto T."/>
            <person name="Alioto T."/>
            <person name="Gomez Garrido J."/>
        </authorList>
    </citation>
    <scope>NUCLEOTIDE SEQUENCE</scope>
</reference>
<dbReference type="SUPFAM" id="SSF109604">
    <property type="entry name" value="HD-domain/PDEase-like"/>
    <property type="match status" value="1"/>
</dbReference>
<sequence length="244" mass="28458">MKPKRRVWDLDTNDETKDNQERCECDGDSNNNARIEAENEDNNDAKLRAENNARKEAEKLVNIFWEEFDDKIRPEFFTYAWYPNASEELQLSSYIYCMLKKVFGGSRLFEREAVQDFIRLVAKFYHPNRFHNFLQGVLCMHFIYVTIKNNSQVWTGLEKIALLLSGLCQYISHPGFTIRNSTMELHHYKVTEMLVAKSGLFRNEPEHAKVIMEKVQALMMSIQHPTNAEIVSNISTAFTTTGKD</sequence>
<dbReference type="AlphaFoldDB" id="A0A8D9B6S9"/>
<dbReference type="InterPro" id="IPR036971">
    <property type="entry name" value="PDEase_catalytic_dom_sf"/>
</dbReference>
<proteinExistence type="predicted"/>
<accession>A0A8D9B6S9</accession>
<evidence type="ECO:0000313" key="2">
    <source>
        <dbReference type="EMBL" id="CAG6777550.1"/>
    </source>
</evidence>
<feature type="region of interest" description="Disordered" evidence="1">
    <location>
        <begin position="1"/>
        <end position="44"/>
    </location>
</feature>
<organism evidence="2">
    <name type="scientific">Cacopsylla melanoneura</name>
    <dbReference type="NCBI Taxonomy" id="428564"/>
    <lineage>
        <taxon>Eukaryota</taxon>
        <taxon>Metazoa</taxon>
        <taxon>Ecdysozoa</taxon>
        <taxon>Arthropoda</taxon>
        <taxon>Hexapoda</taxon>
        <taxon>Insecta</taxon>
        <taxon>Pterygota</taxon>
        <taxon>Neoptera</taxon>
        <taxon>Paraneoptera</taxon>
        <taxon>Hemiptera</taxon>
        <taxon>Sternorrhyncha</taxon>
        <taxon>Psylloidea</taxon>
        <taxon>Psyllidae</taxon>
        <taxon>Psyllinae</taxon>
        <taxon>Cacopsylla</taxon>
    </lineage>
</organism>
<dbReference type="EMBL" id="HBUF01605942">
    <property type="protein sequence ID" value="CAG6777550.1"/>
    <property type="molecule type" value="Transcribed_RNA"/>
</dbReference>
<dbReference type="GO" id="GO:0004114">
    <property type="term" value="F:3',5'-cyclic-nucleotide phosphodiesterase activity"/>
    <property type="evidence" value="ECO:0007669"/>
    <property type="project" value="InterPro"/>
</dbReference>